<dbReference type="EMBL" id="BAAAFD010000002">
    <property type="protein sequence ID" value="GAA0854072.1"/>
    <property type="molecule type" value="Genomic_DNA"/>
</dbReference>
<gene>
    <name evidence="1" type="ORF">GCM10009114_08580</name>
</gene>
<proteinExistence type="predicted"/>
<keyword evidence="2" id="KW-1185">Reference proteome</keyword>
<dbReference type="Proteomes" id="UP001500359">
    <property type="component" value="Unassembled WGS sequence"/>
</dbReference>
<comment type="caution">
    <text evidence="1">The sequence shown here is derived from an EMBL/GenBank/DDBJ whole genome shotgun (WGS) entry which is preliminary data.</text>
</comment>
<name>A0ABN1LDX8_9ALTE</name>
<organism evidence="1 2">
    <name type="scientific">Aliiglaciecola litoralis</name>
    <dbReference type="NCBI Taxonomy" id="582857"/>
    <lineage>
        <taxon>Bacteria</taxon>
        <taxon>Pseudomonadati</taxon>
        <taxon>Pseudomonadota</taxon>
        <taxon>Gammaproteobacteria</taxon>
        <taxon>Alteromonadales</taxon>
        <taxon>Alteromonadaceae</taxon>
        <taxon>Aliiglaciecola</taxon>
    </lineage>
</organism>
<reference evidence="1 2" key="1">
    <citation type="journal article" date="2019" name="Int. J. Syst. Evol. Microbiol.">
        <title>The Global Catalogue of Microorganisms (GCM) 10K type strain sequencing project: providing services to taxonomists for standard genome sequencing and annotation.</title>
        <authorList>
            <consortium name="The Broad Institute Genomics Platform"/>
            <consortium name="The Broad Institute Genome Sequencing Center for Infectious Disease"/>
            <person name="Wu L."/>
            <person name="Ma J."/>
        </authorList>
    </citation>
    <scope>NUCLEOTIDE SEQUENCE [LARGE SCALE GENOMIC DNA]</scope>
    <source>
        <strain evidence="1 2">JCM 15896</strain>
    </source>
</reference>
<evidence type="ECO:0000313" key="1">
    <source>
        <dbReference type="EMBL" id="GAA0854072.1"/>
    </source>
</evidence>
<sequence>MYMGEKRVHRQPKEDIGKPKVAIKKTTMLWHGKYKFTCNKVFLTYRCLRE</sequence>
<evidence type="ECO:0000313" key="2">
    <source>
        <dbReference type="Proteomes" id="UP001500359"/>
    </source>
</evidence>
<protein>
    <recommendedName>
        <fullName evidence="3">Integrase</fullName>
    </recommendedName>
</protein>
<evidence type="ECO:0008006" key="3">
    <source>
        <dbReference type="Google" id="ProtNLM"/>
    </source>
</evidence>
<accession>A0ABN1LDX8</accession>